<dbReference type="PANTHER" id="PTHR45829">
    <property type="entry name" value="MITOCHONDRIAL CARRIER PROTEIN RIM2"/>
    <property type="match status" value="1"/>
</dbReference>
<dbReference type="VEuPathDB" id="FungiDB:F9C07_12775"/>
<dbReference type="InterPro" id="IPR049562">
    <property type="entry name" value="SLC25A33/36-like"/>
</dbReference>
<evidence type="ECO:0000256" key="1">
    <source>
        <dbReference type="ARBA" id="ARBA00004448"/>
    </source>
</evidence>
<evidence type="ECO:0000313" key="11">
    <source>
        <dbReference type="EMBL" id="QRD92813.1"/>
    </source>
</evidence>
<accession>A0A7U2MZP7</accession>
<dbReference type="Pfam" id="PF00153">
    <property type="entry name" value="Mito_carr"/>
    <property type="match status" value="3"/>
</dbReference>
<comment type="subcellular location">
    <subcellularLocation>
        <location evidence="1">Mitochondrion inner membrane</location>
        <topology evidence="1">Multi-pass membrane protein</topology>
    </subcellularLocation>
</comment>
<name>A0A7U2MZP7_ASPFN</name>
<dbReference type="PROSITE" id="PS50920">
    <property type="entry name" value="SOLCAR"/>
    <property type="match status" value="3"/>
</dbReference>
<dbReference type="OMA" id="IACLIAY"/>
<keyword evidence="4" id="KW-0677">Repeat</keyword>
<feature type="repeat" description="Solcar" evidence="9">
    <location>
        <begin position="170"/>
        <end position="256"/>
    </location>
</feature>
<dbReference type="InterPro" id="IPR023395">
    <property type="entry name" value="MCP_dom_sf"/>
</dbReference>
<protein>
    <submittedName>
        <fullName evidence="11">Mitochondrial carrier protein</fullName>
    </submittedName>
</protein>
<proteinExistence type="inferred from homology"/>
<dbReference type="GO" id="GO:1990519">
    <property type="term" value="P:pyrimidine nucleotide import into mitochondrion"/>
    <property type="evidence" value="ECO:0007669"/>
    <property type="project" value="TreeGrafter"/>
</dbReference>
<gene>
    <name evidence="11" type="ORF">F9C07_12775</name>
</gene>
<dbReference type="InterPro" id="IPR018108">
    <property type="entry name" value="MCP_transmembrane"/>
</dbReference>
<keyword evidence="3 9" id="KW-0812">Transmembrane</keyword>
<keyword evidence="6" id="KW-1133">Transmembrane helix</keyword>
<dbReference type="EMBL" id="CP044616">
    <property type="protein sequence ID" value="QRD92813.1"/>
    <property type="molecule type" value="Genomic_DNA"/>
</dbReference>
<comment type="similarity">
    <text evidence="10">Belongs to the mitochondrial carrier (TC 2.A.29) family.</text>
</comment>
<evidence type="ECO:0000256" key="9">
    <source>
        <dbReference type="PROSITE-ProRule" id="PRU00282"/>
    </source>
</evidence>
<evidence type="ECO:0000256" key="6">
    <source>
        <dbReference type="ARBA" id="ARBA00022989"/>
    </source>
</evidence>
<dbReference type="AlphaFoldDB" id="A0A7U2MZP7"/>
<dbReference type="GO" id="GO:0015218">
    <property type="term" value="F:pyrimidine nucleotide transmembrane transporter activity"/>
    <property type="evidence" value="ECO:0007669"/>
    <property type="project" value="InterPro"/>
</dbReference>
<evidence type="ECO:0000256" key="5">
    <source>
        <dbReference type="ARBA" id="ARBA00022792"/>
    </source>
</evidence>
<dbReference type="GO" id="GO:0005743">
    <property type="term" value="C:mitochondrial inner membrane"/>
    <property type="evidence" value="ECO:0007669"/>
    <property type="project" value="UniProtKB-SubCell"/>
</dbReference>
<feature type="repeat" description="Solcar" evidence="9">
    <location>
        <begin position="273"/>
        <end position="362"/>
    </location>
</feature>
<evidence type="ECO:0000256" key="7">
    <source>
        <dbReference type="ARBA" id="ARBA00023128"/>
    </source>
</evidence>
<evidence type="ECO:0000256" key="8">
    <source>
        <dbReference type="ARBA" id="ARBA00023136"/>
    </source>
</evidence>
<reference evidence="12" key="1">
    <citation type="journal article" date="2021" name="G3 (Bethesda)">
        <title>Chromosome assembled and annotated genome sequence of Aspergillus flavus NRRL 3357.</title>
        <authorList>
            <person name="Skerker J.M."/>
            <person name="Pianalto K.M."/>
            <person name="Mondo S.J."/>
            <person name="Yang K."/>
            <person name="Arkin A.P."/>
            <person name="Keller N.P."/>
            <person name="Grigoriev I.V."/>
            <person name="Louise Glass N.L."/>
        </authorList>
    </citation>
    <scope>NUCLEOTIDE SEQUENCE [LARGE SCALE GENOMIC DNA]</scope>
    <source>
        <strain evidence="12">ATCC 200026 / FGSC A1120 / IAM 13836 / NRRL 3357 / JCM 12722 / SRRC 167</strain>
    </source>
</reference>
<dbReference type="PANTHER" id="PTHR45829:SF4">
    <property type="entry name" value="MITOCHONDRIAL CARRIER PROTEIN RIM2"/>
    <property type="match status" value="1"/>
</dbReference>
<feature type="repeat" description="Solcar" evidence="9">
    <location>
        <begin position="34"/>
        <end position="160"/>
    </location>
</feature>
<dbReference type="SUPFAM" id="SSF103506">
    <property type="entry name" value="Mitochondrial carrier"/>
    <property type="match status" value="1"/>
</dbReference>
<keyword evidence="5" id="KW-0999">Mitochondrion inner membrane</keyword>
<organism evidence="11 12">
    <name type="scientific">Aspergillus flavus (strain ATCC 200026 / FGSC A1120 / IAM 13836 / NRRL 3357 / JCM 12722 / SRRC 167)</name>
    <dbReference type="NCBI Taxonomy" id="332952"/>
    <lineage>
        <taxon>Eukaryota</taxon>
        <taxon>Fungi</taxon>
        <taxon>Dikarya</taxon>
        <taxon>Ascomycota</taxon>
        <taxon>Pezizomycotina</taxon>
        <taxon>Eurotiomycetes</taxon>
        <taxon>Eurotiomycetidae</taxon>
        <taxon>Eurotiales</taxon>
        <taxon>Aspergillaceae</taxon>
        <taxon>Aspergillus</taxon>
        <taxon>Aspergillus subgen. Circumdati</taxon>
    </lineage>
</organism>
<dbReference type="Gene3D" id="1.50.40.10">
    <property type="entry name" value="Mitochondrial carrier domain"/>
    <property type="match status" value="2"/>
</dbReference>
<keyword evidence="7" id="KW-0496">Mitochondrion</keyword>
<dbReference type="VEuPathDB" id="FungiDB:AFLA_014213"/>
<keyword evidence="2 10" id="KW-0813">Transport</keyword>
<evidence type="ECO:0000256" key="3">
    <source>
        <dbReference type="ARBA" id="ARBA00022692"/>
    </source>
</evidence>
<keyword evidence="8 9" id="KW-0472">Membrane</keyword>
<evidence type="ECO:0000256" key="10">
    <source>
        <dbReference type="RuleBase" id="RU000488"/>
    </source>
</evidence>
<evidence type="ECO:0000256" key="2">
    <source>
        <dbReference type="ARBA" id="ARBA00022448"/>
    </source>
</evidence>
<evidence type="ECO:0000256" key="4">
    <source>
        <dbReference type="ARBA" id="ARBA00022737"/>
    </source>
</evidence>
<keyword evidence="12" id="KW-1185">Reference proteome</keyword>
<sequence>MQNIAHKPGDVARESLASPLPTDALQTKPNVSSLGSWSHLIAGAAGGMVTAVLTSPLDVLRTRYDTIAEILLAQIYIRGLQTDYYQSQAAKSRPVPTQPHLRPSFYRTSLLHFRDTFEILFSIHRVEGWRGLFKGLGPSLTGVVPASAVKFYTYGNCKRLLPEIIGCEKDSSLVHALSAACAGIATGSATNPIWVVKTRLQLDKAGARRYKNSLDCARQVMQQEGPKGFYRGLSASFLGTIETTLHLAMYERFKSMISKKIDLNEKSETNGFVQGLAMSGASGLSKLIACLIAYPHEVIRTRLRQAPMADGRQKYTGILQCARLILKEEGAAALYGGLTAHLLRTVPSAAITIGTYELVLKVLERR</sequence>
<dbReference type="Proteomes" id="UP000596276">
    <property type="component" value="Chromosome 8"/>
</dbReference>
<evidence type="ECO:0000313" key="12">
    <source>
        <dbReference type="Proteomes" id="UP000596276"/>
    </source>
</evidence>